<comment type="subunit">
    <text evidence="1">Interacts (via N-terminus) with spn-A/Rad51.</text>
</comment>
<evidence type="ECO:0000256" key="1">
    <source>
        <dbReference type="ARBA" id="ARBA00011467"/>
    </source>
</evidence>
<dbReference type="CDD" id="cd18793">
    <property type="entry name" value="SF2_C_SNF"/>
    <property type="match status" value="1"/>
</dbReference>
<evidence type="ECO:0000259" key="11">
    <source>
        <dbReference type="PROSITE" id="PS51194"/>
    </source>
</evidence>
<keyword evidence="13" id="KW-1185">Reference proteome</keyword>
<protein>
    <recommendedName>
        <fullName evidence="2">DNA repair and recombination protein RAD54-like</fullName>
    </recommendedName>
    <alternativeName>
        <fullName evidence="8">Protein okra</fullName>
    </alternativeName>
</protein>
<comment type="function">
    <text evidence="7">Involved in mitotic DNA repair and meiotic recombination. Functions in the recombinational DNA repair pathway. Essential for interhomolog gene conversion (GC), but may have a less important role in intersister GC than spn-A/Rad51. In the presence of DNA, spn-A/Rad51 enhances the ATPase activity of okr/Rad54.</text>
</comment>
<dbReference type="GO" id="GO:0051301">
    <property type="term" value="P:cell division"/>
    <property type="evidence" value="ECO:0007669"/>
    <property type="project" value="UniProtKB-KW"/>
</dbReference>
<dbReference type="GO" id="GO:0015616">
    <property type="term" value="F:DNA translocase activity"/>
    <property type="evidence" value="ECO:0007669"/>
    <property type="project" value="TreeGrafter"/>
</dbReference>
<keyword evidence="5" id="KW-0378">Hydrolase</keyword>
<feature type="domain" description="Helicase ATP-binding" evidence="10">
    <location>
        <begin position="189"/>
        <end position="356"/>
    </location>
</feature>
<dbReference type="Gene3D" id="3.40.50.10810">
    <property type="entry name" value="Tandem AAA-ATPase domain"/>
    <property type="match status" value="1"/>
</dbReference>
<dbReference type="GO" id="GO:0016787">
    <property type="term" value="F:hydrolase activity"/>
    <property type="evidence" value="ECO:0007669"/>
    <property type="project" value="UniProtKB-KW"/>
</dbReference>
<accession>A0A8S1F5P0</accession>
<evidence type="ECO:0000256" key="4">
    <source>
        <dbReference type="ARBA" id="ARBA00022776"/>
    </source>
</evidence>
<evidence type="ECO:0000313" key="13">
    <source>
        <dbReference type="Proteomes" id="UP000494206"/>
    </source>
</evidence>
<dbReference type="Pfam" id="PF00176">
    <property type="entry name" value="SNF2-rel_dom"/>
    <property type="match status" value="1"/>
</dbReference>
<feature type="domain" description="Helicase C-terminal" evidence="11">
    <location>
        <begin position="489"/>
        <end position="645"/>
    </location>
</feature>
<dbReference type="InterPro" id="IPR001650">
    <property type="entry name" value="Helicase_C-like"/>
</dbReference>
<name>A0A8S1F5P0_9PELO</name>
<dbReference type="SUPFAM" id="SSF52540">
    <property type="entry name" value="P-loop containing nucleoside triphosphate hydrolases"/>
    <property type="match status" value="2"/>
</dbReference>
<evidence type="ECO:0000256" key="2">
    <source>
        <dbReference type="ARBA" id="ARBA00015341"/>
    </source>
</evidence>
<evidence type="ECO:0000256" key="7">
    <source>
        <dbReference type="ARBA" id="ARBA00024776"/>
    </source>
</evidence>
<evidence type="ECO:0000256" key="3">
    <source>
        <dbReference type="ARBA" id="ARBA00022618"/>
    </source>
</evidence>
<evidence type="ECO:0000256" key="6">
    <source>
        <dbReference type="ARBA" id="ARBA00023306"/>
    </source>
</evidence>
<comment type="caution">
    <text evidence="12">The sequence shown here is derived from an EMBL/GenBank/DDBJ whole genome shotgun (WGS) entry which is preliminary data.</text>
</comment>
<dbReference type="SMART" id="SM00487">
    <property type="entry name" value="DEXDc"/>
    <property type="match status" value="1"/>
</dbReference>
<proteinExistence type="predicted"/>
<evidence type="ECO:0000313" key="12">
    <source>
        <dbReference type="EMBL" id="CAB3409155.1"/>
    </source>
</evidence>
<evidence type="ECO:0000256" key="5">
    <source>
        <dbReference type="ARBA" id="ARBA00022801"/>
    </source>
</evidence>
<keyword evidence="4" id="KW-0498">Mitosis</keyword>
<evidence type="ECO:0000256" key="9">
    <source>
        <dbReference type="SAM" id="MobiDB-lite"/>
    </source>
</evidence>
<dbReference type="EMBL" id="CADEPM010000008">
    <property type="protein sequence ID" value="CAB3409155.1"/>
    <property type="molecule type" value="Genomic_DNA"/>
</dbReference>
<dbReference type="InterPro" id="IPR014001">
    <property type="entry name" value="Helicase_ATP-bd"/>
</dbReference>
<evidence type="ECO:0000256" key="8">
    <source>
        <dbReference type="ARBA" id="ARBA00029956"/>
    </source>
</evidence>
<dbReference type="PANTHER" id="PTHR45629:SF7">
    <property type="entry name" value="DNA EXCISION REPAIR PROTEIN ERCC-6-RELATED"/>
    <property type="match status" value="1"/>
</dbReference>
<dbReference type="GO" id="GO:0005634">
    <property type="term" value="C:nucleus"/>
    <property type="evidence" value="ECO:0007669"/>
    <property type="project" value="TreeGrafter"/>
</dbReference>
<gene>
    <name evidence="12" type="ORF">CBOVIS_LOCUS10844</name>
</gene>
<sequence length="767" mass="86890">MNRIPLSVDPFDGKGCAENEIGRFVVLYGKTSTRKHKIWEGDGILICYNDSSILKSDNEKDVICRSSAIKKIDELEDGRVIVLGSWSVQIQEKIQPISGSTTAPEFVNVRTLQEVRKRPLSNPVFSGPAKRGFVSPLLNSNGEIEKVPLFVLNEEEVLQRKCGAICVDPRFVKCLRDHQKQGIRFLFDKLRREVGGGAILADDMGLGKSVQTMAATWALMKGAKNGKNLASKCLIVVPSSLVNNWKAEFNKWWRNMLFPALVLQKASDIDRFISTSRNHPYMVISYDMALRYTRKLKDIHFDIIVCDEGHKLKNKDGKMRKSLASLGIPKRLILTGTPMQNDYDEFFSLLDFVRPEQFGTLPEFLKMCSDEPTRLNQMIDDCMLRRSAEINNSHLPEKHEYILFCEASDVQRQVHEAIRENMTGDALSLIYYARQLANHPKLMFDSLTEKHAQGNTRNSSLLLAFPDRYVPKGGVGESGKLVALLDMLKCFRILNECAVIVSNYIETLDMIEQLCEYLEFRIFRLDGKTNVSDRQKLVKKFNDVHNSENVFLLSTKAGGVGLNLTGASRLVLFDSDWNPANDQQAMARIWRDGQVRPCHIYRLITTGTIEEKMLQRQIKKTGLGCVIDAIEIGDCVSKFTEDELADIFSFADDTECNTHDLCQCKCDGTGILEAELAESDDDMESVDDEQLEDEEDEEVVEQPPNAEVVSEAVKDEAGRASLAELSRWRHFSPRHEDTWKHFMTNAGLSQVDTDVHLTFAFYQSSQY</sequence>
<dbReference type="GO" id="GO:0007131">
    <property type="term" value="P:reciprocal meiotic recombination"/>
    <property type="evidence" value="ECO:0007669"/>
    <property type="project" value="TreeGrafter"/>
</dbReference>
<organism evidence="12 13">
    <name type="scientific">Caenorhabditis bovis</name>
    <dbReference type="NCBI Taxonomy" id="2654633"/>
    <lineage>
        <taxon>Eukaryota</taxon>
        <taxon>Metazoa</taxon>
        <taxon>Ecdysozoa</taxon>
        <taxon>Nematoda</taxon>
        <taxon>Chromadorea</taxon>
        <taxon>Rhabditida</taxon>
        <taxon>Rhabditina</taxon>
        <taxon>Rhabditomorpha</taxon>
        <taxon>Rhabditoidea</taxon>
        <taxon>Rhabditidae</taxon>
        <taxon>Peloderinae</taxon>
        <taxon>Caenorhabditis</taxon>
    </lineage>
</organism>
<dbReference type="GO" id="GO:0000724">
    <property type="term" value="P:double-strand break repair via homologous recombination"/>
    <property type="evidence" value="ECO:0007669"/>
    <property type="project" value="TreeGrafter"/>
</dbReference>
<dbReference type="Gene3D" id="1.20.120.850">
    <property type="entry name" value="SWI2/SNF2 ATPases, N-terminal domain"/>
    <property type="match status" value="1"/>
</dbReference>
<dbReference type="PROSITE" id="PS51194">
    <property type="entry name" value="HELICASE_CTER"/>
    <property type="match status" value="1"/>
</dbReference>
<dbReference type="Proteomes" id="UP000494206">
    <property type="component" value="Unassembled WGS sequence"/>
</dbReference>
<dbReference type="InterPro" id="IPR050496">
    <property type="entry name" value="SNF2_RAD54_helicase_repair"/>
</dbReference>
<dbReference type="Gene3D" id="3.40.50.300">
    <property type="entry name" value="P-loop containing nucleotide triphosphate hydrolases"/>
    <property type="match status" value="1"/>
</dbReference>
<dbReference type="Pfam" id="PF00271">
    <property type="entry name" value="Helicase_C"/>
    <property type="match status" value="1"/>
</dbReference>
<dbReference type="PROSITE" id="PS51192">
    <property type="entry name" value="HELICASE_ATP_BIND_1"/>
    <property type="match status" value="1"/>
</dbReference>
<dbReference type="SMART" id="SM00490">
    <property type="entry name" value="HELICc"/>
    <property type="match status" value="1"/>
</dbReference>
<dbReference type="PANTHER" id="PTHR45629">
    <property type="entry name" value="SNF2/RAD54 FAMILY MEMBER"/>
    <property type="match status" value="1"/>
</dbReference>
<dbReference type="OrthoDB" id="448448at2759"/>
<dbReference type="AlphaFoldDB" id="A0A8S1F5P0"/>
<dbReference type="InterPro" id="IPR038718">
    <property type="entry name" value="SNF2-like_sf"/>
</dbReference>
<keyword evidence="6" id="KW-0131">Cell cycle</keyword>
<dbReference type="InterPro" id="IPR027417">
    <property type="entry name" value="P-loop_NTPase"/>
</dbReference>
<feature type="region of interest" description="Disordered" evidence="9">
    <location>
        <begin position="678"/>
        <end position="698"/>
    </location>
</feature>
<dbReference type="GO" id="GO:0005524">
    <property type="term" value="F:ATP binding"/>
    <property type="evidence" value="ECO:0007669"/>
    <property type="project" value="InterPro"/>
</dbReference>
<evidence type="ECO:0000259" key="10">
    <source>
        <dbReference type="PROSITE" id="PS51192"/>
    </source>
</evidence>
<reference evidence="12 13" key="1">
    <citation type="submission" date="2020-04" db="EMBL/GenBank/DDBJ databases">
        <authorList>
            <person name="Laetsch R D."/>
            <person name="Stevens L."/>
            <person name="Kumar S."/>
            <person name="Blaxter L. M."/>
        </authorList>
    </citation>
    <scope>NUCLEOTIDE SEQUENCE [LARGE SCALE GENOMIC DNA]</scope>
</reference>
<keyword evidence="3" id="KW-0132">Cell division</keyword>
<dbReference type="InterPro" id="IPR049730">
    <property type="entry name" value="SNF2/RAD54-like_C"/>
</dbReference>
<dbReference type="InterPro" id="IPR000330">
    <property type="entry name" value="SNF2_N"/>
</dbReference>